<evidence type="ECO:0000256" key="5">
    <source>
        <dbReference type="ARBA" id="ARBA00023034"/>
    </source>
</evidence>
<comment type="subcellular location">
    <subcellularLocation>
        <location evidence="8">Golgi apparatus</location>
        <location evidence="8">cis-Golgi network membrane</location>
        <topology evidence="8">Single-pass type IV membrane protein</topology>
    </subcellularLocation>
</comment>
<evidence type="ECO:0000256" key="3">
    <source>
        <dbReference type="ARBA" id="ARBA00022927"/>
    </source>
</evidence>
<evidence type="ECO:0000256" key="6">
    <source>
        <dbReference type="ARBA" id="ARBA00023136"/>
    </source>
</evidence>
<dbReference type="GO" id="GO:0012507">
    <property type="term" value="C:ER to Golgi transport vesicle membrane"/>
    <property type="evidence" value="ECO:0007669"/>
    <property type="project" value="TreeGrafter"/>
</dbReference>
<dbReference type="PANTHER" id="PTHR21230">
    <property type="entry name" value="VESICLE TRANSPORT V-SNARE PROTEIN VTI1-RELATED"/>
    <property type="match status" value="1"/>
</dbReference>
<dbReference type="OMA" id="LKYDSRH"/>
<keyword evidence="12" id="KW-0675">Receptor</keyword>
<dbReference type="AlphaFoldDB" id="A0A1D2NIK1"/>
<dbReference type="STRING" id="48709.A0A1D2NIK1"/>
<gene>
    <name evidence="12" type="ORF">Ocin01_01637</name>
</gene>
<organism evidence="12 13">
    <name type="scientific">Orchesella cincta</name>
    <name type="common">Springtail</name>
    <name type="synonym">Podura cincta</name>
    <dbReference type="NCBI Taxonomy" id="48709"/>
    <lineage>
        <taxon>Eukaryota</taxon>
        <taxon>Metazoa</taxon>
        <taxon>Ecdysozoa</taxon>
        <taxon>Arthropoda</taxon>
        <taxon>Hexapoda</taxon>
        <taxon>Collembola</taxon>
        <taxon>Entomobryomorpha</taxon>
        <taxon>Entomobryoidea</taxon>
        <taxon>Orchesellidae</taxon>
        <taxon>Orchesellinae</taxon>
        <taxon>Orchesella</taxon>
    </lineage>
</organism>
<accession>A0A1D2NIK1</accession>
<evidence type="ECO:0000256" key="10">
    <source>
        <dbReference type="PIRNR" id="PIRNR028865"/>
    </source>
</evidence>
<dbReference type="SUPFAM" id="SSF58038">
    <property type="entry name" value="SNARE fusion complex"/>
    <property type="match status" value="1"/>
</dbReference>
<dbReference type="PIRSF" id="PIRSF028865">
    <property type="entry name" value="Membrin-2"/>
    <property type="match status" value="1"/>
</dbReference>
<evidence type="ECO:0000256" key="2">
    <source>
        <dbReference type="ARBA" id="ARBA00022692"/>
    </source>
</evidence>
<keyword evidence="6 10" id="KW-0472">Membrane</keyword>
<dbReference type="GO" id="GO:0005789">
    <property type="term" value="C:endoplasmic reticulum membrane"/>
    <property type="evidence" value="ECO:0007669"/>
    <property type="project" value="TreeGrafter"/>
</dbReference>
<keyword evidence="1 10" id="KW-0813">Transport</keyword>
<sequence length="213" mass="25331">MEALFLGSHGVLEQINSLFVQLERHAGHQDEIQIEETIQKKIEELNQTFDRLEVYVMKEPPNKRQASRLKLNQLKYDSSHLTASLRNFQKKRYLREKERTDREELLNRRFTTNSEDTSINIDYSLQHHRSIQNANRGVDDLLNQGYATLENLKDQRELLKKTRTRMLNFLNTLGLSNTVMQLIERRAYQDKFVLFGGMMITVCIMFFVYMYFT</sequence>
<dbReference type="GO" id="GO:0005794">
    <property type="term" value="C:Golgi apparatus"/>
    <property type="evidence" value="ECO:0007669"/>
    <property type="project" value="UniProtKB-SubCell"/>
</dbReference>
<dbReference type="Proteomes" id="UP000094527">
    <property type="component" value="Unassembled WGS sequence"/>
</dbReference>
<dbReference type="GO" id="GO:0031201">
    <property type="term" value="C:SNARE complex"/>
    <property type="evidence" value="ECO:0007669"/>
    <property type="project" value="TreeGrafter"/>
</dbReference>
<dbReference type="GO" id="GO:0006891">
    <property type="term" value="P:intra-Golgi vesicle-mediated transport"/>
    <property type="evidence" value="ECO:0007669"/>
    <property type="project" value="TreeGrafter"/>
</dbReference>
<keyword evidence="13" id="KW-1185">Reference proteome</keyword>
<dbReference type="GO" id="GO:0006906">
    <property type="term" value="P:vesicle fusion"/>
    <property type="evidence" value="ECO:0007669"/>
    <property type="project" value="TreeGrafter"/>
</dbReference>
<dbReference type="Gene3D" id="1.20.5.110">
    <property type="match status" value="1"/>
</dbReference>
<reference evidence="12 13" key="1">
    <citation type="journal article" date="2016" name="Genome Biol. Evol.">
        <title>Gene Family Evolution Reflects Adaptation to Soil Environmental Stressors in the Genome of the Collembolan Orchesella cincta.</title>
        <authorList>
            <person name="Faddeeva-Vakhrusheva A."/>
            <person name="Derks M.F."/>
            <person name="Anvar S.Y."/>
            <person name="Agamennone V."/>
            <person name="Suring W."/>
            <person name="Smit S."/>
            <person name="van Straalen N.M."/>
            <person name="Roelofs D."/>
        </authorList>
    </citation>
    <scope>NUCLEOTIDE SEQUENCE [LARGE SCALE GENOMIC DNA]</scope>
    <source>
        <tissue evidence="12">Mixed pool</tissue>
    </source>
</reference>
<keyword evidence="2 11" id="KW-0812">Transmembrane</keyword>
<keyword evidence="3 10" id="KW-0653">Protein transport</keyword>
<dbReference type="OrthoDB" id="158360at2759"/>
<evidence type="ECO:0000313" key="13">
    <source>
        <dbReference type="Proteomes" id="UP000094527"/>
    </source>
</evidence>
<evidence type="ECO:0000256" key="4">
    <source>
        <dbReference type="ARBA" id="ARBA00022989"/>
    </source>
</evidence>
<comment type="function">
    <text evidence="7 10">Involved in transport of proteins from the cis/medial-Golgi to the trans-Golgi network.</text>
</comment>
<proteinExistence type="inferred from homology"/>
<dbReference type="CDD" id="cd15863">
    <property type="entry name" value="SNARE_GS27"/>
    <property type="match status" value="1"/>
</dbReference>
<dbReference type="GO" id="GO:0015031">
    <property type="term" value="P:protein transport"/>
    <property type="evidence" value="ECO:0007669"/>
    <property type="project" value="UniProtKB-KW"/>
</dbReference>
<comment type="similarity">
    <text evidence="9 10">Belongs to the GOSR2 family.</text>
</comment>
<dbReference type="Pfam" id="PF12352">
    <property type="entry name" value="V-SNARE_C"/>
    <property type="match status" value="1"/>
</dbReference>
<evidence type="ECO:0000256" key="8">
    <source>
        <dbReference type="ARBA" id="ARBA00037862"/>
    </source>
</evidence>
<evidence type="ECO:0000313" key="12">
    <source>
        <dbReference type="EMBL" id="ODN05108.1"/>
    </source>
</evidence>
<dbReference type="InterPro" id="IPR027027">
    <property type="entry name" value="GOSR2/Membrin/Bos1"/>
</dbReference>
<evidence type="ECO:0000256" key="7">
    <source>
        <dbReference type="ARBA" id="ARBA00037078"/>
    </source>
</evidence>
<protein>
    <submittedName>
        <fullName evidence="12">Golgi SNAP receptor complex member 2</fullName>
    </submittedName>
</protein>
<evidence type="ECO:0000256" key="11">
    <source>
        <dbReference type="SAM" id="Phobius"/>
    </source>
</evidence>
<dbReference type="GO" id="GO:0005484">
    <property type="term" value="F:SNAP receptor activity"/>
    <property type="evidence" value="ECO:0007669"/>
    <property type="project" value="InterPro"/>
</dbReference>
<keyword evidence="5" id="KW-0333">Golgi apparatus</keyword>
<evidence type="ECO:0000256" key="9">
    <source>
        <dbReference type="ARBA" id="ARBA00038172"/>
    </source>
</evidence>
<comment type="caution">
    <text evidence="12">The sequence shown here is derived from an EMBL/GenBank/DDBJ whole genome shotgun (WGS) entry which is preliminary data.</text>
</comment>
<feature type="transmembrane region" description="Helical" evidence="11">
    <location>
        <begin position="192"/>
        <end position="212"/>
    </location>
</feature>
<dbReference type="PANTHER" id="PTHR21230:SF1">
    <property type="entry name" value="GOLGI SNAP RECEPTOR COMPLEX MEMBER 2"/>
    <property type="match status" value="1"/>
</dbReference>
<keyword evidence="4 11" id="KW-1133">Transmembrane helix</keyword>
<evidence type="ECO:0000256" key="1">
    <source>
        <dbReference type="ARBA" id="ARBA00022448"/>
    </source>
</evidence>
<dbReference type="EMBL" id="LJIJ01000030">
    <property type="protein sequence ID" value="ODN05108.1"/>
    <property type="molecule type" value="Genomic_DNA"/>
</dbReference>
<dbReference type="GO" id="GO:0031902">
    <property type="term" value="C:late endosome membrane"/>
    <property type="evidence" value="ECO:0007669"/>
    <property type="project" value="TreeGrafter"/>
</dbReference>
<dbReference type="GO" id="GO:0000149">
    <property type="term" value="F:SNARE binding"/>
    <property type="evidence" value="ECO:0007669"/>
    <property type="project" value="TreeGrafter"/>
</dbReference>
<name>A0A1D2NIK1_ORCCI</name>